<keyword evidence="2" id="KW-0732">Signal</keyword>
<dbReference type="AlphaFoldDB" id="A0A1I6ZEU9"/>
<dbReference type="RefSeq" id="WP_139245763.1">
    <property type="nucleotide sequence ID" value="NZ_FPBA01000005.1"/>
</dbReference>
<evidence type="ECO:0000313" key="4">
    <source>
        <dbReference type="Proteomes" id="UP000199546"/>
    </source>
</evidence>
<feature type="signal peptide" evidence="2">
    <location>
        <begin position="1"/>
        <end position="25"/>
    </location>
</feature>
<sequence length="181" mass="17654">MRSIPSPSRSALVAAAAAVLLTACGGGNGSGSEETAESTSADTSSSAAPSTGSSSSSSSPSSSAGDDPAVAAFCQQAAQYEDLGNQLSAATPEQLPGLLQQAAAAFDSVQPPAAIAGDWQVVGDAVQAFSDTANSVDLTTPDGQAQLQTAAQQFVTVAQGPEATNVTQFGEQNCGAAAPTS</sequence>
<feature type="chain" id="PRO_5038522397" description="Lipoprotein" evidence="2">
    <location>
        <begin position="26"/>
        <end position="181"/>
    </location>
</feature>
<evidence type="ECO:0000313" key="3">
    <source>
        <dbReference type="EMBL" id="SFT61197.1"/>
    </source>
</evidence>
<protein>
    <recommendedName>
        <fullName evidence="5">Lipoprotein</fullName>
    </recommendedName>
</protein>
<dbReference type="Proteomes" id="UP000199546">
    <property type="component" value="Unassembled WGS sequence"/>
</dbReference>
<dbReference type="PROSITE" id="PS51257">
    <property type="entry name" value="PROKAR_LIPOPROTEIN"/>
    <property type="match status" value="1"/>
</dbReference>
<dbReference type="OrthoDB" id="5194764at2"/>
<accession>A0A1I6ZEU9</accession>
<evidence type="ECO:0000256" key="2">
    <source>
        <dbReference type="SAM" id="SignalP"/>
    </source>
</evidence>
<dbReference type="STRING" id="1296565.SAMN05660657_01866"/>
<evidence type="ECO:0000256" key="1">
    <source>
        <dbReference type="SAM" id="MobiDB-lite"/>
    </source>
</evidence>
<feature type="compositionally biased region" description="Low complexity" evidence="1">
    <location>
        <begin position="31"/>
        <end position="69"/>
    </location>
</feature>
<proteinExistence type="predicted"/>
<name>A0A1I6ZEU9_9ACTN</name>
<gene>
    <name evidence="3" type="ORF">SAMN05660657_01866</name>
</gene>
<feature type="region of interest" description="Disordered" evidence="1">
    <location>
        <begin position="26"/>
        <end position="70"/>
    </location>
</feature>
<dbReference type="EMBL" id="FPBA01000005">
    <property type="protein sequence ID" value="SFT61197.1"/>
    <property type="molecule type" value="Genomic_DNA"/>
</dbReference>
<evidence type="ECO:0008006" key="5">
    <source>
        <dbReference type="Google" id="ProtNLM"/>
    </source>
</evidence>
<keyword evidence="4" id="KW-1185">Reference proteome</keyword>
<reference evidence="4" key="1">
    <citation type="submission" date="2016-10" db="EMBL/GenBank/DDBJ databases">
        <authorList>
            <person name="Varghese N."/>
            <person name="Submissions S."/>
        </authorList>
    </citation>
    <scope>NUCLEOTIDE SEQUENCE [LARGE SCALE GENOMIC DNA]</scope>
    <source>
        <strain evidence="4">DSM 46136</strain>
    </source>
</reference>
<organism evidence="3 4">
    <name type="scientific">Geodermatophilus amargosae</name>
    <dbReference type="NCBI Taxonomy" id="1296565"/>
    <lineage>
        <taxon>Bacteria</taxon>
        <taxon>Bacillati</taxon>
        <taxon>Actinomycetota</taxon>
        <taxon>Actinomycetes</taxon>
        <taxon>Geodermatophilales</taxon>
        <taxon>Geodermatophilaceae</taxon>
        <taxon>Geodermatophilus</taxon>
    </lineage>
</organism>